<dbReference type="STRING" id="652103.Rpdx1_2979"/>
<organism evidence="2 3">
    <name type="scientific">Rhodopseudomonas palustris (strain DX-1)</name>
    <dbReference type="NCBI Taxonomy" id="652103"/>
    <lineage>
        <taxon>Bacteria</taxon>
        <taxon>Pseudomonadati</taxon>
        <taxon>Pseudomonadota</taxon>
        <taxon>Alphaproteobacteria</taxon>
        <taxon>Hyphomicrobiales</taxon>
        <taxon>Nitrobacteraceae</taxon>
        <taxon>Rhodopseudomonas</taxon>
    </lineage>
</organism>
<evidence type="ECO:0000256" key="1">
    <source>
        <dbReference type="SAM" id="Phobius"/>
    </source>
</evidence>
<evidence type="ECO:0000313" key="2">
    <source>
        <dbReference type="EMBL" id="ADU44560.1"/>
    </source>
</evidence>
<keyword evidence="1" id="KW-0812">Transmembrane</keyword>
<accession>E6VL65</accession>
<reference evidence="2" key="1">
    <citation type="submission" date="2010-12" db="EMBL/GenBank/DDBJ databases">
        <title>Complete sequence of Rhodopseudomonas palustris DX-1.</title>
        <authorList>
            <consortium name="US DOE Joint Genome Institute"/>
            <person name="Lucas S."/>
            <person name="Copeland A."/>
            <person name="Lapidus A."/>
            <person name="Cheng J.-F."/>
            <person name="Goodwin L."/>
            <person name="Pitluck S."/>
            <person name="Misra M."/>
            <person name="Chertkov O."/>
            <person name="Detter J.C."/>
            <person name="Han C."/>
            <person name="Tapia R."/>
            <person name="Land M."/>
            <person name="Hauser L."/>
            <person name="Kyrpides N."/>
            <person name="Ivanova N."/>
            <person name="Ovchinnikova G."/>
            <person name="Logan B."/>
            <person name="Oda Y."/>
            <person name="Harwood C."/>
            <person name="Woyke T."/>
        </authorList>
    </citation>
    <scope>NUCLEOTIDE SEQUENCE [LARGE SCALE GENOMIC DNA]</scope>
    <source>
        <strain evidence="2">DX-1</strain>
    </source>
</reference>
<dbReference type="Proteomes" id="UP000001402">
    <property type="component" value="Chromosome"/>
</dbReference>
<keyword evidence="1" id="KW-0472">Membrane</keyword>
<dbReference type="HOGENOM" id="CLU_3011387_0_0_5"/>
<evidence type="ECO:0000313" key="3">
    <source>
        <dbReference type="Proteomes" id="UP000001402"/>
    </source>
</evidence>
<gene>
    <name evidence="2" type="ordered locus">Rpdx1_2979</name>
</gene>
<protein>
    <submittedName>
        <fullName evidence="2">Uncharacterized protein</fullName>
    </submittedName>
</protein>
<sequence precursor="true">MKKYVAKAGMLLVISPVLPFYGLVVLGEWIDSRAHRWTWADTLFETVDRIEEWGRS</sequence>
<feature type="transmembrane region" description="Helical" evidence="1">
    <location>
        <begin position="6"/>
        <end position="26"/>
    </location>
</feature>
<dbReference type="AlphaFoldDB" id="E6VL65"/>
<name>E6VL65_RHOPX</name>
<dbReference type="EMBL" id="CP002418">
    <property type="protein sequence ID" value="ADU44560.1"/>
    <property type="molecule type" value="Genomic_DNA"/>
</dbReference>
<proteinExistence type="predicted"/>
<dbReference type="KEGG" id="rpx:Rpdx1_2979"/>
<keyword evidence="1" id="KW-1133">Transmembrane helix</keyword>